<dbReference type="EMBL" id="AUZY01004941">
    <property type="protein sequence ID" value="EQD61137.1"/>
    <property type="molecule type" value="Genomic_DNA"/>
</dbReference>
<organism evidence="2">
    <name type="scientific">mine drainage metagenome</name>
    <dbReference type="NCBI Taxonomy" id="410659"/>
    <lineage>
        <taxon>unclassified sequences</taxon>
        <taxon>metagenomes</taxon>
        <taxon>ecological metagenomes</taxon>
    </lineage>
</organism>
<gene>
    <name evidence="2" type="ORF">B1B_07731</name>
</gene>
<keyword evidence="1" id="KW-0175">Coiled coil</keyword>
<evidence type="ECO:0000256" key="1">
    <source>
        <dbReference type="SAM" id="Coils"/>
    </source>
</evidence>
<name>T1AUJ5_9ZZZZ</name>
<reference evidence="2" key="2">
    <citation type="journal article" date="2014" name="ISME J.">
        <title>Microbial stratification in low pH oxic and suboxic macroscopic growths along an acid mine drainage.</title>
        <authorList>
            <person name="Mendez-Garcia C."/>
            <person name="Mesa V."/>
            <person name="Sprenger R.R."/>
            <person name="Richter M."/>
            <person name="Diez M.S."/>
            <person name="Solano J."/>
            <person name="Bargiela R."/>
            <person name="Golyshina O.V."/>
            <person name="Manteca A."/>
            <person name="Ramos J.L."/>
            <person name="Gallego J.R."/>
            <person name="Llorente I."/>
            <person name="Martins Dos Santos V.A."/>
            <person name="Jensen O.N."/>
            <person name="Pelaez A.I."/>
            <person name="Sanchez J."/>
            <person name="Ferrer M."/>
        </authorList>
    </citation>
    <scope>NUCLEOTIDE SEQUENCE</scope>
</reference>
<comment type="caution">
    <text evidence="2">The sequence shown here is derived from an EMBL/GenBank/DDBJ whole genome shotgun (WGS) entry which is preliminary data.</text>
</comment>
<protein>
    <submittedName>
        <fullName evidence="2">Uncharacterized protein</fullName>
    </submittedName>
</protein>
<feature type="coiled-coil region" evidence="1">
    <location>
        <begin position="6"/>
        <end position="37"/>
    </location>
</feature>
<evidence type="ECO:0000313" key="2">
    <source>
        <dbReference type="EMBL" id="EQD61137.1"/>
    </source>
</evidence>
<dbReference type="AlphaFoldDB" id="T1AUJ5"/>
<reference evidence="2" key="1">
    <citation type="submission" date="2013-08" db="EMBL/GenBank/DDBJ databases">
        <authorList>
            <person name="Mendez C."/>
            <person name="Richter M."/>
            <person name="Ferrer M."/>
            <person name="Sanchez J."/>
        </authorList>
    </citation>
    <scope>NUCLEOTIDE SEQUENCE</scope>
</reference>
<proteinExistence type="predicted"/>
<accession>T1AUJ5</accession>
<sequence length="55" mass="6452">MKLHPRETYEEVIERILEDLRELSEETIADIEAARKDIESGNFVTHEQLKKDLGL</sequence>